<name>A0AAC9YT94_9ACTN</name>
<dbReference type="EMBL" id="CP016770">
    <property type="protein sequence ID" value="ASY11814.1"/>
    <property type="molecule type" value="Genomic_DNA"/>
</dbReference>
<proteinExistence type="predicted"/>
<accession>A0AAC9YT94</accession>
<reference evidence="1 2" key="1">
    <citation type="submission" date="2016-07" db="EMBL/GenBank/DDBJ databases">
        <title>High microdiversification within the ubiquitous acI lineage of Actinobacteria.</title>
        <authorList>
            <person name="Neuenschwander S.M."/>
            <person name="Salcher M."/>
            <person name="Ghai R."/>
            <person name="Pernthaler J."/>
        </authorList>
    </citation>
    <scope>NUCLEOTIDE SEQUENCE [LARGE SCALE GENOMIC DNA]</scope>
    <source>
        <strain evidence="1">MMS-21-155</strain>
    </source>
</reference>
<keyword evidence="2" id="KW-1185">Reference proteome</keyword>
<dbReference type="AlphaFoldDB" id="A0AAC9YT94"/>
<dbReference type="KEGG" id="plak:A1s21155_02290"/>
<evidence type="ECO:0000313" key="1">
    <source>
        <dbReference type="EMBL" id="ASY11814.1"/>
    </source>
</evidence>
<gene>
    <name evidence="1" type="ORF">A1s21155_02290</name>
</gene>
<sequence>MTSQVAVANHSGVAVASDTVTTSYVEGGTKTIGNSHKIWEIGTGHRVLVLHSGAVTQNGVTLKLLLNEWSTTLSKPLDTLEDYVDSYITWMNRERNIHTQESELNRVQYLLNDHYYEVKKRSEDLWYSIPLEEEQFTSREIILTDFAQKGLDYLENLPLNTGVRDDEEFVELINHEKIDIEEKINYIFSDVGLNDENRAILVNSAALVLSRAQQFPMSSTLAFVGFGNQEYFAGNIRLKSTGFYGGKFIYDKSERYSVHPEAGSTISAFAQDEAIFGFIRGIRWEVMNHIVDTVAEKINDSITNPDGENLGEEIAEQVRESVKDFCYRRLTSPMLNSIEGLDLGHLANLAESLVGMEATSAFGGDGPATVGGYIEVATIDRQHGVVWVKAL</sequence>
<dbReference type="RefSeq" id="WP_095696078.1">
    <property type="nucleotide sequence ID" value="NZ_CP016770.1"/>
</dbReference>
<protein>
    <submittedName>
        <fullName evidence="1">Uncharacterized protein</fullName>
    </submittedName>
</protein>
<dbReference type="Proteomes" id="UP000217216">
    <property type="component" value="Chromosome"/>
</dbReference>
<organism evidence="1 2">
    <name type="scientific">Candidatus Planktophila dulcis</name>
    <dbReference type="NCBI Taxonomy" id="1884914"/>
    <lineage>
        <taxon>Bacteria</taxon>
        <taxon>Bacillati</taxon>
        <taxon>Actinomycetota</taxon>
        <taxon>Actinomycetes</taxon>
        <taxon>Candidatus Nanopelagicales</taxon>
        <taxon>Candidatus Nanopelagicaceae</taxon>
        <taxon>Candidatus Planktophila</taxon>
    </lineage>
</organism>
<dbReference type="GeneID" id="300656978"/>
<evidence type="ECO:0000313" key="2">
    <source>
        <dbReference type="Proteomes" id="UP000217216"/>
    </source>
</evidence>